<evidence type="ECO:0000313" key="5">
    <source>
        <dbReference type="Proteomes" id="UP000218287"/>
    </source>
</evidence>
<dbReference type="InterPro" id="IPR011006">
    <property type="entry name" value="CheY-like_superfamily"/>
</dbReference>
<dbReference type="EMBL" id="AP018176">
    <property type="protein sequence ID" value="BAY20017.1"/>
    <property type="molecule type" value="Genomic_DNA"/>
</dbReference>
<keyword evidence="4" id="KW-0614">Plasmid</keyword>
<name>A0A1Z4GRA3_9CYAN</name>
<comment type="caution">
    <text evidence="2">Lacks conserved residue(s) required for the propagation of feature annotation.</text>
</comment>
<feature type="domain" description="Response regulatory" evidence="3">
    <location>
        <begin position="8"/>
        <end position="118"/>
    </location>
</feature>
<reference evidence="4 5" key="1">
    <citation type="submission" date="2017-06" db="EMBL/GenBank/DDBJ databases">
        <title>Genome sequencing of cyanobaciteial culture collection at National Institute for Environmental Studies (NIES).</title>
        <authorList>
            <person name="Hirose Y."/>
            <person name="Shimura Y."/>
            <person name="Fujisawa T."/>
            <person name="Nakamura Y."/>
            <person name="Kawachi M."/>
        </authorList>
    </citation>
    <scope>NUCLEOTIDE SEQUENCE [LARGE SCALE GENOMIC DNA]</scope>
    <source>
        <strain evidence="4 5">NIES-21</strain>
        <plasmid evidence="5">Plasmid2 dna</plasmid>
    </source>
</reference>
<evidence type="ECO:0000313" key="4">
    <source>
        <dbReference type="EMBL" id="BAY20017.1"/>
    </source>
</evidence>
<gene>
    <name evidence="4" type="ORF">NIES21_58870</name>
</gene>
<dbReference type="Gene3D" id="3.40.50.2300">
    <property type="match status" value="1"/>
</dbReference>
<geneLocation type="plasmid" evidence="5">
    <name>Plasmid2 dna</name>
</geneLocation>
<evidence type="ECO:0000256" key="1">
    <source>
        <dbReference type="ARBA" id="ARBA00022553"/>
    </source>
</evidence>
<dbReference type="AlphaFoldDB" id="A0A1Z4GRA3"/>
<evidence type="ECO:0000256" key="2">
    <source>
        <dbReference type="PROSITE-ProRule" id="PRU00169"/>
    </source>
</evidence>
<dbReference type="InterPro" id="IPR050595">
    <property type="entry name" value="Bact_response_regulator"/>
</dbReference>
<sequence length="118" mass="12871">MDAPNGFRVLVVENDEDNLMLLSFVLMEAGMEVIKACLACEAFTLLAAKPDLLISEVRLPEEDGISLICRIRKLCPTQGGHIPAIALSTDVAQETQHQALAAGYQAFITKPFDIDELL</sequence>
<dbReference type="PROSITE" id="PS50110">
    <property type="entry name" value="RESPONSE_REGULATORY"/>
    <property type="match status" value="1"/>
</dbReference>
<dbReference type="PANTHER" id="PTHR44591">
    <property type="entry name" value="STRESS RESPONSE REGULATOR PROTEIN 1"/>
    <property type="match status" value="1"/>
</dbReference>
<dbReference type="SMART" id="SM00448">
    <property type="entry name" value="REC"/>
    <property type="match status" value="1"/>
</dbReference>
<dbReference type="Proteomes" id="UP000218287">
    <property type="component" value="Plasmid Plasmid2 dna"/>
</dbReference>
<dbReference type="GO" id="GO:0000160">
    <property type="term" value="P:phosphorelay signal transduction system"/>
    <property type="evidence" value="ECO:0007669"/>
    <property type="project" value="InterPro"/>
</dbReference>
<proteinExistence type="predicted"/>
<keyword evidence="1" id="KW-0597">Phosphoprotein</keyword>
<dbReference type="Pfam" id="PF00072">
    <property type="entry name" value="Response_reg"/>
    <property type="match status" value="1"/>
</dbReference>
<protein>
    <submittedName>
        <fullName evidence="4">Response regulator receiver protein</fullName>
    </submittedName>
</protein>
<organism evidence="4 5">
    <name type="scientific">Anabaenopsis circularis NIES-21</name>
    <dbReference type="NCBI Taxonomy" id="1085406"/>
    <lineage>
        <taxon>Bacteria</taxon>
        <taxon>Bacillati</taxon>
        <taxon>Cyanobacteriota</taxon>
        <taxon>Cyanophyceae</taxon>
        <taxon>Nostocales</taxon>
        <taxon>Nodulariaceae</taxon>
        <taxon>Anabaenopsis</taxon>
    </lineage>
</organism>
<keyword evidence="5" id="KW-1185">Reference proteome</keyword>
<accession>A0A1Z4GRA3</accession>
<dbReference type="OrthoDB" id="1901654at2"/>
<dbReference type="SUPFAM" id="SSF52172">
    <property type="entry name" value="CheY-like"/>
    <property type="match status" value="1"/>
</dbReference>
<dbReference type="PANTHER" id="PTHR44591:SF25">
    <property type="entry name" value="CHEMOTAXIS TWO-COMPONENT RESPONSE REGULATOR"/>
    <property type="match status" value="1"/>
</dbReference>
<dbReference type="InterPro" id="IPR001789">
    <property type="entry name" value="Sig_transdc_resp-reg_receiver"/>
</dbReference>
<evidence type="ECO:0000259" key="3">
    <source>
        <dbReference type="PROSITE" id="PS50110"/>
    </source>
</evidence>